<dbReference type="PANTHER" id="PTHR10851:SF0">
    <property type="entry name" value="PYRIDOXINE-5'-PHOSPHATE OXIDASE"/>
    <property type="match status" value="1"/>
</dbReference>
<dbReference type="PANTHER" id="PTHR10851">
    <property type="entry name" value="PYRIDOXINE-5-PHOSPHATE OXIDASE"/>
    <property type="match status" value="1"/>
</dbReference>
<accession>A0ABX8CI25</accession>
<name>A0ABX8CI25_9NOCA</name>
<dbReference type="Proteomes" id="UP000683310">
    <property type="component" value="Chromosome"/>
</dbReference>
<proteinExistence type="inferred from homology"/>
<evidence type="ECO:0000256" key="3">
    <source>
        <dbReference type="ARBA" id="ARBA00022630"/>
    </source>
</evidence>
<comment type="similarity">
    <text evidence="2">Belongs to the pyridoxamine 5'-phosphate oxidase family.</text>
</comment>
<evidence type="ECO:0000256" key="2">
    <source>
        <dbReference type="ARBA" id="ARBA00007301"/>
    </source>
</evidence>
<comment type="cofactor">
    <cofactor evidence="1">
        <name>FMN</name>
        <dbReference type="ChEBI" id="CHEBI:58210"/>
    </cofactor>
</comment>
<evidence type="ECO:0000313" key="7">
    <source>
        <dbReference type="EMBL" id="QVI19624.1"/>
    </source>
</evidence>
<dbReference type="Gene3D" id="2.30.110.10">
    <property type="entry name" value="Electron Transport, Fmn-binding Protein, Chain A"/>
    <property type="match status" value="1"/>
</dbReference>
<keyword evidence="3" id="KW-0285">Flavoprotein</keyword>
<keyword evidence="4" id="KW-0288">FMN</keyword>
<dbReference type="SUPFAM" id="SSF50475">
    <property type="entry name" value="FMN-binding split barrel"/>
    <property type="match status" value="1"/>
</dbReference>
<evidence type="ECO:0000256" key="5">
    <source>
        <dbReference type="ARBA" id="ARBA00023002"/>
    </source>
</evidence>
<reference evidence="7 8" key="1">
    <citation type="submission" date="2021-04" db="EMBL/GenBank/DDBJ databases">
        <title>Nocardia tengchongensis.</title>
        <authorList>
            <person name="Zhuang k."/>
            <person name="Ran Y."/>
            <person name="Li W."/>
        </authorList>
    </citation>
    <scope>NUCLEOTIDE SEQUENCE [LARGE SCALE GENOMIC DNA]</scope>
    <source>
        <strain evidence="7 8">CFH S0057</strain>
    </source>
</reference>
<evidence type="ECO:0000313" key="8">
    <source>
        <dbReference type="Proteomes" id="UP000683310"/>
    </source>
</evidence>
<dbReference type="InterPro" id="IPR012349">
    <property type="entry name" value="Split_barrel_FMN-bd"/>
</dbReference>
<dbReference type="EMBL" id="CP074371">
    <property type="protein sequence ID" value="QVI19624.1"/>
    <property type="molecule type" value="Genomic_DNA"/>
</dbReference>
<gene>
    <name evidence="7" type="ORF">KHQ06_25065</name>
</gene>
<dbReference type="InterPro" id="IPR019576">
    <property type="entry name" value="Pyridoxamine_oxidase_dimer_C"/>
</dbReference>
<feature type="domain" description="Pyridoxine 5'-phosphate oxidase dimerisation C-terminal" evidence="6">
    <location>
        <begin position="78"/>
        <end position="118"/>
    </location>
</feature>
<evidence type="ECO:0000256" key="4">
    <source>
        <dbReference type="ARBA" id="ARBA00022643"/>
    </source>
</evidence>
<dbReference type="Pfam" id="PF10590">
    <property type="entry name" value="PNP_phzG_C"/>
    <property type="match status" value="1"/>
</dbReference>
<evidence type="ECO:0000259" key="6">
    <source>
        <dbReference type="Pfam" id="PF10590"/>
    </source>
</evidence>
<keyword evidence="5" id="KW-0560">Oxidoreductase</keyword>
<dbReference type="InterPro" id="IPR000659">
    <property type="entry name" value="Pyridox_Oxase"/>
</dbReference>
<organism evidence="7 8">
    <name type="scientific">Nocardia tengchongensis</name>
    <dbReference type="NCBI Taxonomy" id="2055889"/>
    <lineage>
        <taxon>Bacteria</taxon>
        <taxon>Bacillati</taxon>
        <taxon>Actinomycetota</taxon>
        <taxon>Actinomycetes</taxon>
        <taxon>Mycobacteriales</taxon>
        <taxon>Nocardiaceae</taxon>
        <taxon>Nocardia</taxon>
    </lineage>
</organism>
<sequence length="118" mass="13758">MTFYWPELVRQIRNSGPVVADPTEVAAADFLARPIGSRQMALTRRQSQPFNDYSELDEALDRAGRELEIAPDQVPTEWMSYAVQPDEIEFWQGDPARRHKRVLYRLVNGVWSRNLLWP</sequence>
<keyword evidence="8" id="KW-1185">Reference proteome</keyword>
<protein>
    <recommendedName>
        <fullName evidence="6">Pyridoxine 5'-phosphate oxidase dimerisation C-terminal domain-containing protein</fullName>
    </recommendedName>
</protein>
<evidence type="ECO:0000256" key="1">
    <source>
        <dbReference type="ARBA" id="ARBA00001917"/>
    </source>
</evidence>